<dbReference type="KEGG" id="phm:PSMK_08690"/>
<proteinExistence type="predicted"/>
<dbReference type="EMBL" id="AP012338">
    <property type="protein sequence ID" value="BAM03028.1"/>
    <property type="molecule type" value="Genomic_DNA"/>
</dbReference>
<name>I0ICP0_PHYMF</name>
<evidence type="ECO:0000256" key="1">
    <source>
        <dbReference type="SAM" id="Phobius"/>
    </source>
</evidence>
<accession>I0ICP0</accession>
<evidence type="ECO:0000313" key="4">
    <source>
        <dbReference type="Proteomes" id="UP000007881"/>
    </source>
</evidence>
<dbReference type="InterPro" id="IPR013424">
    <property type="entry name" value="Ice-binding_C"/>
</dbReference>
<sequence>MSDSAIDPSASKSLTRPEQLGWYSLAAGAALAGAVPASAAVMSRDLNLTFTNNDFSSNSLQTSGVDIDGNGTVTDVSVVLYNYGGTRFKGLIADLGVVQDDSLTSTAGGDGTPYARVLAPGETVGPASSFDGLVAGNNQTMYLDAEDDYFGLGRPYASLTDALVGFQFTIDGEAHFGYVEVSYPDQAGANILTLGTAFWESTPGAAIVVPEPGSLALLAAGAGALAGYRRRSAA</sequence>
<dbReference type="Pfam" id="PF07589">
    <property type="entry name" value="PEP-CTERM"/>
    <property type="match status" value="1"/>
</dbReference>
<gene>
    <name evidence="3" type="ordered locus">PSMK_08690</name>
</gene>
<keyword evidence="1" id="KW-0812">Transmembrane</keyword>
<keyword evidence="1" id="KW-1133">Transmembrane helix</keyword>
<feature type="transmembrane region" description="Helical" evidence="1">
    <location>
        <begin position="20"/>
        <end position="42"/>
    </location>
</feature>
<reference evidence="3 4" key="1">
    <citation type="submission" date="2012-02" db="EMBL/GenBank/DDBJ databases">
        <title>Complete genome sequence of Phycisphaera mikurensis NBRC 102666.</title>
        <authorList>
            <person name="Ankai A."/>
            <person name="Hosoyama A."/>
            <person name="Terui Y."/>
            <person name="Sekine M."/>
            <person name="Fukai R."/>
            <person name="Kato Y."/>
            <person name="Nakamura S."/>
            <person name="Yamada-Narita S."/>
            <person name="Kawakoshi A."/>
            <person name="Fukunaga Y."/>
            <person name="Yamazaki S."/>
            <person name="Fujita N."/>
        </authorList>
    </citation>
    <scope>NUCLEOTIDE SEQUENCE [LARGE SCALE GENOMIC DNA]</scope>
    <source>
        <strain evidence="4">NBRC 102666 / KCTC 22515 / FYK2301M01</strain>
    </source>
</reference>
<dbReference type="RefSeq" id="WP_014436248.1">
    <property type="nucleotide sequence ID" value="NC_017080.1"/>
</dbReference>
<keyword evidence="4" id="KW-1185">Reference proteome</keyword>
<evidence type="ECO:0000313" key="3">
    <source>
        <dbReference type="EMBL" id="BAM03028.1"/>
    </source>
</evidence>
<organism evidence="3 4">
    <name type="scientific">Phycisphaera mikurensis (strain NBRC 102666 / KCTC 22515 / FYK2301M01)</name>
    <dbReference type="NCBI Taxonomy" id="1142394"/>
    <lineage>
        <taxon>Bacteria</taxon>
        <taxon>Pseudomonadati</taxon>
        <taxon>Planctomycetota</taxon>
        <taxon>Phycisphaerae</taxon>
        <taxon>Phycisphaerales</taxon>
        <taxon>Phycisphaeraceae</taxon>
        <taxon>Phycisphaera</taxon>
    </lineage>
</organism>
<feature type="domain" description="Ice-binding protein C-terminal" evidence="2">
    <location>
        <begin position="209"/>
        <end position="231"/>
    </location>
</feature>
<keyword evidence="1" id="KW-0472">Membrane</keyword>
<evidence type="ECO:0000259" key="2">
    <source>
        <dbReference type="Pfam" id="PF07589"/>
    </source>
</evidence>
<dbReference type="Proteomes" id="UP000007881">
    <property type="component" value="Chromosome"/>
</dbReference>
<dbReference type="STRING" id="1142394.PSMK_08690"/>
<dbReference type="HOGENOM" id="CLU_1184168_0_0_0"/>
<protein>
    <recommendedName>
        <fullName evidence="2">Ice-binding protein C-terminal domain-containing protein</fullName>
    </recommendedName>
</protein>
<dbReference type="NCBIfam" id="TIGR02595">
    <property type="entry name" value="PEP_CTERM"/>
    <property type="match status" value="1"/>
</dbReference>
<dbReference type="AlphaFoldDB" id="I0ICP0"/>